<proteinExistence type="predicted"/>
<organism evidence="2">
    <name type="scientific">Megavirus courdo7</name>
    <dbReference type="NCBI Taxonomy" id="1128135"/>
    <lineage>
        <taxon>Viruses</taxon>
        <taxon>Varidnaviria</taxon>
        <taxon>Bamfordvirae</taxon>
        <taxon>Nucleocytoviricota</taxon>
        <taxon>Megaviricetes</taxon>
        <taxon>Imitervirales</taxon>
        <taxon>Mimiviridae</taxon>
        <taxon>Megamimivirinae</taxon>
        <taxon>Megavirus</taxon>
    </lineage>
</organism>
<reference evidence="2" key="1">
    <citation type="journal article" date="2012" name="Proc. Natl. Acad. Sci. U.S.A.">
        <title>Provirophages and transpovirons as the diverse mobilome of giant viruses.</title>
        <authorList>
            <person name="Desnues C."/>
            <person name="La Scola B."/>
            <person name="Yutin N."/>
            <person name="Fournous G."/>
            <person name="Robert C."/>
            <person name="Azza S."/>
            <person name="Jardot P."/>
            <person name="Monteil S."/>
            <person name="Campocasso A."/>
            <person name="Koonin E.V."/>
            <person name="Raoult D."/>
        </authorList>
    </citation>
    <scope>NUCLEOTIDE SEQUENCE</scope>
</reference>
<keyword evidence="1" id="KW-0812">Transmembrane</keyword>
<accession>H6WBC9</accession>
<gene>
    <name evidence="2" type="ORF">tv_L2</name>
</gene>
<protein>
    <submittedName>
        <fullName evidence="2">Uncharacterized protein</fullName>
    </submittedName>
</protein>
<feature type="transmembrane region" description="Helical" evidence="1">
    <location>
        <begin position="24"/>
        <end position="42"/>
    </location>
</feature>
<sequence length="109" mass="12963">MSQTTAEELLVFYDEITKKFNRTTYIFIAIIFILLIIICYLVKKVCDNNNSNNNNTNSQNILPLQNNYLPQLTYQNIPKRMQNNYLPQLTYQNRLQNSYNTTPIIEEIY</sequence>
<evidence type="ECO:0000256" key="1">
    <source>
        <dbReference type="SAM" id="Phobius"/>
    </source>
</evidence>
<evidence type="ECO:0000313" key="2">
    <source>
        <dbReference type="EMBL" id="AEY99243.1"/>
    </source>
</evidence>
<dbReference type="EMBL" id="JQ063126">
    <property type="protein sequence ID" value="AEY99243.1"/>
    <property type="molecule type" value="Genomic_DNA"/>
</dbReference>
<name>H6WBC9_9VIRU</name>
<keyword evidence="1" id="KW-1133">Transmembrane helix</keyword>
<keyword evidence="1" id="KW-0472">Membrane</keyword>